<dbReference type="SUPFAM" id="SSF50370">
    <property type="entry name" value="Ricin B-like lectins"/>
    <property type="match status" value="1"/>
</dbReference>
<dbReference type="OrthoDB" id="10463216at2759"/>
<dbReference type="CDD" id="cd00161">
    <property type="entry name" value="beta-trefoil_Ricin-like"/>
    <property type="match status" value="1"/>
</dbReference>
<dbReference type="AlphaFoldDB" id="A0A9W4X4I1"/>
<evidence type="ECO:0000313" key="2">
    <source>
        <dbReference type="Proteomes" id="UP001153678"/>
    </source>
</evidence>
<dbReference type="Gene3D" id="2.80.10.50">
    <property type="match status" value="1"/>
</dbReference>
<dbReference type="Proteomes" id="UP001153678">
    <property type="component" value="Unassembled WGS sequence"/>
</dbReference>
<name>A0A9W4X4I1_9GLOM</name>
<accession>A0A9W4X4I1</accession>
<evidence type="ECO:0000313" key="1">
    <source>
        <dbReference type="EMBL" id="CAI2194447.1"/>
    </source>
</evidence>
<organism evidence="1 2">
    <name type="scientific">Funneliformis geosporum</name>
    <dbReference type="NCBI Taxonomy" id="1117311"/>
    <lineage>
        <taxon>Eukaryota</taxon>
        <taxon>Fungi</taxon>
        <taxon>Fungi incertae sedis</taxon>
        <taxon>Mucoromycota</taxon>
        <taxon>Glomeromycotina</taxon>
        <taxon>Glomeromycetes</taxon>
        <taxon>Glomerales</taxon>
        <taxon>Glomeraceae</taxon>
        <taxon>Funneliformis</taxon>
    </lineage>
</organism>
<reference evidence="1" key="1">
    <citation type="submission" date="2022-08" db="EMBL/GenBank/DDBJ databases">
        <authorList>
            <person name="Kallberg Y."/>
            <person name="Tangrot J."/>
            <person name="Rosling A."/>
        </authorList>
    </citation>
    <scope>NUCLEOTIDE SEQUENCE</scope>
    <source>
        <strain evidence="1">Wild A</strain>
    </source>
</reference>
<proteinExistence type="predicted"/>
<protein>
    <submittedName>
        <fullName evidence="1">13633_t:CDS:1</fullName>
    </submittedName>
</protein>
<sequence length="143" mass="15471">MSGEVGKTVLIQSSTGELYLTAMNDSKGSKIQLQERGAGGLQSWILKQINDDTYAIVCLTGGSDFLAVNSNGANKDYTLDIYNNTSNSQQFTISFSDPTYAVFTNANDSQMTSTSNASFQPNNKIGSYNKSETSKWSLIPVNP</sequence>
<dbReference type="InterPro" id="IPR035992">
    <property type="entry name" value="Ricin_B-like_lectins"/>
</dbReference>
<gene>
    <name evidence="1" type="ORF">FWILDA_LOCUS16581</name>
</gene>
<dbReference type="EMBL" id="CAMKVN010010903">
    <property type="protein sequence ID" value="CAI2194447.1"/>
    <property type="molecule type" value="Genomic_DNA"/>
</dbReference>
<keyword evidence="2" id="KW-1185">Reference proteome</keyword>
<comment type="caution">
    <text evidence="1">The sequence shown here is derived from an EMBL/GenBank/DDBJ whole genome shotgun (WGS) entry which is preliminary data.</text>
</comment>